<gene>
    <name evidence="2" type="ORF">SAMN04489832_1098</name>
</gene>
<dbReference type="STRING" id="709881.SAMN04489832_1098"/>
<protein>
    <submittedName>
        <fullName evidence="2">Uncharacterized protein</fullName>
    </submittedName>
</protein>
<dbReference type="Proteomes" id="UP000185124">
    <property type="component" value="Unassembled WGS sequence"/>
</dbReference>
<evidence type="ECO:0000313" key="3">
    <source>
        <dbReference type="Proteomes" id="UP000185124"/>
    </source>
</evidence>
<reference evidence="3" key="1">
    <citation type="submission" date="2016-12" db="EMBL/GenBank/DDBJ databases">
        <authorList>
            <person name="Varghese N."/>
            <person name="Submissions S."/>
        </authorList>
    </citation>
    <scope>NUCLEOTIDE SEQUENCE [LARGE SCALE GENOMIC DNA]</scope>
    <source>
        <strain evidence="3">DSM 45599</strain>
    </source>
</reference>
<accession>A0A1N5USN6</accession>
<feature type="region of interest" description="Disordered" evidence="1">
    <location>
        <begin position="16"/>
        <end position="37"/>
    </location>
</feature>
<keyword evidence="3" id="KW-1185">Reference proteome</keyword>
<evidence type="ECO:0000313" key="2">
    <source>
        <dbReference type="EMBL" id="SIM63025.1"/>
    </source>
</evidence>
<name>A0A1N5USN6_9ACTN</name>
<proteinExistence type="predicted"/>
<dbReference type="EMBL" id="FSQT01000001">
    <property type="protein sequence ID" value="SIM63025.1"/>
    <property type="molecule type" value="Genomic_DNA"/>
</dbReference>
<evidence type="ECO:0000256" key="1">
    <source>
        <dbReference type="SAM" id="MobiDB-lite"/>
    </source>
</evidence>
<sequence>MPPRYEVILRVDHEVDRPGARVGHSGEGVENRTPPRLAVAQPLCAPRTRAAG</sequence>
<organism evidence="2 3">
    <name type="scientific">Micromonospora cremea</name>
    <dbReference type="NCBI Taxonomy" id="709881"/>
    <lineage>
        <taxon>Bacteria</taxon>
        <taxon>Bacillati</taxon>
        <taxon>Actinomycetota</taxon>
        <taxon>Actinomycetes</taxon>
        <taxon>Micromonosporales</taxon>
        <taxon>Micromonosporaceae</taxon>
        <taxon>Micromonospora</taxon>
    </lineage>
</organism>
<dbReference type="AlphaFoldDB" id="A0A1N5USN6"/>